<dbReference type="GO" id="GO:0009691">
    <property type="term" value="P:cytokinin biosynthetic process"/>
    <property type="evidence" value="ECO:0007669"/>
    <property type="project" value="UniProtKB-UniRule"/>
</dbReference>
<dbReference type="PANTHER" id="PTHR43393:SF3">
    <property type="entry name" value="LYSINE DECARBOXYLASE-LIKE PROTEIN"/>
    <property type="match status" value="1"/>
</dbReference>
<gene>
    <name evidence="3" type="ORF">FK220_009625</name>
</gene>
<evidence type="ECO:0000313" key="3">
    <source>
        <dbReference type="EMBL" id="NHF59599.1"/>
    </source>
</evidence>
<dbReference type="AlphaFoldDB" id="A0A967E6W4"/>
<dbReference type="EC" id="3.2.2.n1" evidence="2"/>
<dbReference type="NCBIfam" id="TIGR00730">
    <property type="entry name" value="Rossman fold protein, TIGR00730 family"/>
    <property type="match status" value="1"/>
</dbReference>
<dbReference type="Gene3D" id="3.40.50.450">
    <property type="match status" value="1"/>
</dbReference>
<dbReference type="InterPro" id="IPR031100">
    <property type="entry name" value="LOG_fam"/>
</dbReference>
<dbReference type="EMBL" id="VIKU02000002">
    <property type="protein sequence ID" value="NHF59599.1"/>
    <property type="molecule type" value="Genomic_DNA"/>
</dbReference>
<dbReference type="GO" id="GO:0008714">
    <property type="term" value="F:AMP nucleosidase activity"/>
    <property type="evidence" value="ECO:0007669"/>
    <property type="project" value="UniProtKB-EC"/>
</dbReference>
<comment type="caution">
    <text evidence="3">The sequence shown here is derived from an EMBL/GenBank/DDBJ whole genome shotgun (WGS) entry which is preliminary data.</text>
</comment>
<comment type="similarity">
    <text evidence="2">Belongs to the LOG family.</text>
</comment>
<sequence length="251" mass="29038">MKNNIQRNNNGLHPRSERAFLKGPRNRFRELWFTFKVQYNFIRAFRKLHFVGPCVTVFGSARFDASNPYYKLAEEVGKALSELGFSVMTGGGPGIMEAANKGAYVNNGYSIGCNIILPQEQEANPYLHKWIDIPYFFVRKFLLLKYSYAFVVMPGGIGTLDELFEALTLIQTKMILHFPVVLFGKKYHKELYEHIQIMAEHESIDEEDMKLLFLTDSVDDMVEHLKEHAVKKFGLVKKPIKTHWWLGEARP</sequence>
<dbReference type="Proteomes" id="UP000707206">
    <property type="component" value="Unassembled WGS sequence"/>
</dbReference>
<accession>A0A967E6W4</accession>
<name>A0A967E6W4_9FLAO</name>
<protein>
    <recommendedName>
        <fullName evidence="2">Cytokinin riboside 5'-monophosphate phosphoribohydrolase</fullName>
        <ecNumber evidence="2">3.2.2.n1</ecNumber>
    </recommendedName>
</protein>
<reference evidence="3" key="1">
    <citation type="submission" date="2019-07" db="EMBL/GenBank/DDBJ databases">
        <authorList>
            <person name="De-Chao Zhang Q."/>
        </authorList>
    </citation>
    <scope>NUCLEOTIDE SEQUENCE</scope>
    <source>
        <strain evidence="3">TP-CH-4</strain>
    </source>
</reference>
<dbReference type="PANTHER" id="PTHR43393">
    <property type="entry name" value="CYTOKININ RIBOSIDE 5'-MONOPHOSPHATE PHOSPHORIBOHYDROLASE"/>
    <property type="match status" value="1"/>
</dbReference>
<comment type="catalytic activity">
    <reaction evidence="1">
        <text>AMP + H2O = D-ribose 5-phosphate + adenine</text>
        <dbReference type="Rhea" id="RHEA:20129"/>
        <dbReference type="ChEBI" id="CHEBI:15377"/>
        <dbReference type="ChEBI" id="CHEBI:16708"/>
        <dbReference type="ChEBI" id="CHEBI:78346"/>
        <dbReference type="ChEBI" id="CHEBI:456215"/>
        <dbReference type="EC" id="3.2.2.4"/>
    </reaction>
</comment>
<dbReference type="InterPro" id="IPR052341">
    <property type="entry name" value="LOG_family_nucleotidases"/>
</dbReference>
<organism evidence="3 4">
    <name type="scientific">Pelagihabitans pacificus</name>
    <dbReference type="NCBI Taxonomy" id="2696054"/>
    <lineage>
        <taxon>Bacteria</taxon>
        <taxon>Pseudomonadati</taxon>
        <taxon>Bacteroidota</taxon>
        <taxon>Flavobacteriia</taxon>
        <taxon>Flavobacteriales</taxon>
        <taxon>Flavobacteriaceae</taxon>
        <taxon>Pelagihabitans</taxon>
    </lineage>
</organism>
<dbReference type="RefSeq" id="WP_152574094.1">
    <property type="nucleotide sequence ID" value="NZ_VIKU02000002.1"/>
</dbReference>
<evidence type="ECO:0000256" key="2">
    <source>
        <dbReference type="RuleBase" id="RU363015"/>
    </source>
</evidence>
<proteinExistence type="inferred from homology"/>
<evidence type="ECO:0000313" key="4">
    <source>
        <dbReference type="Proteomes" id="UP000707206"/>
    </source>
</evidence>
<dbReference type="Pfam" id="PF03641">
    <property type="entry name" value="Lysine_decarbox"/>
    <property type="match status" value="1"/>
</dbReference>
<keyword evidence="2" id="KW-0378">Hydrolase</keyword>
<dbReference type="SUPFAM" id="SSF102405">
    <property type="entry name" value="MCP/YpsA-like"/>
    <property type="match status" value="1"/>
</dbReference>
<keyword evidence="4" id="KW-1185">Reference proteome</keyword>
<dbReference type="GO" id="GO:0005829">
    <property type="term" value="C:cytosol"/>
    <property type="evidence" value="ECO:0007669"/>
    <property type="project" value="TreeGrafter"/>
</dbReference>
<dbReference type="InterPro" id="IPR005269">
    <property type="entry name" value="LOG"/>
</dbReference>
<evidence type="ECO:0000256" key="1">
    <source>
        <dbReference type="ARBA" id="ARBA00000274"/>
    </source>
</evidence>
<reference evidence="3" key="2">
    <citation type="submission" date="2020-03" db="EMBL/GenBank/DDBJ databases">
        <title>Flavobacteriaceae bacterium strain TP-CH-4, a member of the family Flavobacteriaceae isolated from a deep-sea seamount.</title>
        <authorList>
            <person name="Zhang D.-C."/>
        </authorList>
    </citation>
    <scope>NUCLEOTIDE SEQUENCE</scope>
    <source>
        <strain evidence="3">TP-CH-4</strain>
    </source>
</reference>
<keyword evidence="2" id="KW-0203">Cytokinin biosynthesis</keyword>